<dbReference type="GO" id="GO:0003677">
    <property type="term" value="F:DNA binding"/>
    <property type="evidence" value="ECO:0007669"/>
    <property type="project" value="UniProtKB-KW"/>
</dbReference>
<dbReference type="Proteomes" id="UP000048984">
    <property type="component" value="Unassembled WGS sequence"/>
</dbReference>
<dbReference type="Pfam" id="PF01381">
    <property type="entry name" value="HTH_3"/>
    <property type="match status" value="1"/>
</dbReference>
<dbReference type="InterPro" id="IPR010982">
    <property type="entry name" value="Lambda_DNA-bd_dom_sf"/>
</dbReference>
<dbReference type="EMBL" id="LJYW01000001">
    <property type="protein sequence ID" value="KPL54374.1"/>
    <property type="molecule type" value="Genomic_DNA"/>
</dbReference>
<keyword evidence="3" id="KW-1185">Reference proteome</keyword>
<dbReference type="Gene3D" id="1.10.260.40">
    <property type="entry name" value="lambda repressor-like DNA-binding domains"/>
    <property type="match status" value="1"/>
</dbReference>
<accession>A0A0P6VT07</accession>
<dbReference type="PROSITE" id="PS50943">
    <property type="entry name" value="HTH_CROC1"/>
    <property type="match status" value="1"/>
</dbReference>
<reference evidence="2 3" key="1">
    <citation type="submission" date="2015-09" db="EMBL/GenBank/DDBJ databases">
        <authorList>
            <person name="Jackson K.R."/>
            <person name="Lunt B.L."/>
            <person name="Fisher J.N.B."/>
            <person name="Gardner A.V."/>
            <person name="Bailey M.E."/>
            <person name="Deus L.M."/>
            <person name="Earl A.S."/>
            <person name="Gibby P.D."/>
            <person name="Hartmann K.A."/>
            <person name="Liu J.E."/>
            <person name="Manci A.M."/>
            <person name="Nielsen D.A."/>
            <person name="Solomon M.B."/>
            <person name="Breakwell D.P."/>
            <person name="Burnett S.H."/>
            <person name="Grose J.H."/>
        </authorList>
    </citation>
    <scope>NUCLEOTIDE SEQUENCE [LARGE SCALE GENOMIC DNA]</scope>
    <source>
        <strain evidence="2 3">16</strain>
    </source>
</reference>
<evidence type="ECO:0000259" key="1">
    <source>
        <dbReference type="PROSITE" id="PS50943"/>
    </source>
</evidence>
<dbReference type="STRING" id="665126.ABB55_20930"/>
<dbReference type="SMART" id="SM00530">
    <property type="entry name" value="HTH_XRE"/>
    <property type="match status" value="1"/>
</dbReference>
<dbReference type="AlphaFoldDB" id="A0A0P6VT07"/>
<organism evidence="2 3">
    <name type="scientific">Prosthecodimorpha hirschii</name>
    <dbReference type="NCBI Taxonomy" id="665126"/>
    <lineage>
        <taxon>Bacteria</taxon>
        <taxon>Pseudomonadati</taxon>
        <taxon>Pseudomonadota</taxon>
        <taxon>Alphaproteobacteria</taxon>
        <taxon>Hyphomicrobiales</taxon>
        <taxon>Ancalomicrobiaceae</taxon>
        <taxon>Prosthecodimorpha</taxon>
    </lineage>
</organism>
<sequence length="133" mass="14222">MPSPQIIRSPSGEELVVLPRAEYEALLAAAEDAEEDAADLAMLDRRRAETAGPDGLLPAEVSQSILKGDSLLKALRRWRGLTQTELAEAAGLGQGYLSDLEARHKQGSPETLARLAAALGIPRPWLVSAEGNR</sequence>
<dbReference type="SUPFAM" id="SSF47413">
    <property type="entry name" value="lambda repressor-like DNA-binding domains"/>
    <property type="match status" value="1"/>
</dbReference>
<reference evidence="2 3" key="2">
    <citation type="submission" date="2015-10" db="EMBL/GenBank/DDBJ databases">
        <title>Draft Genome Sequence of Prosthecomicrobium hirschii ATCC 27832.</title>
        <authorList>
            <person name="Daniel J."/>
            <person name="Givan S.A."/>
            <person name="Brun Y.V."/>
            <person name="Brown P.J."/>
        </authorList>
    </citation>
    <scope>NUCLEOTIDE SEQUENCE [LARGE SCALE GENOMIC DNA]</scope>
    <source>
        <strain evidence="2 3">16</strain>
    </source>
</reference>
<gene>
    <name evidence="2" type="ORF">ABB55_20930</name>
</gene>
<dbReference type="InterPro" id="IPR001387">
    <property type="entry name" value="Cro/C1-type_HTH"/>
</dbReference>
<comment type="caution">
    <text evidence="2">The sequence shown here is derived from an EMBL/GenBank/DDBJ whole genome shotgun (WGS) entry which is preliminary data.</text>
</comment>
<evidence type="ECO:0000313" key="3">
    <source>
        <dbReference type="Proteomes" id="UP000048984"/>
    </source>
</evidence>
<proteinExistence type="predicted"/>
<keyword evidence="2" id="KW-0238">DNA-binding</keyword>
<evidence type="ECO:0000313" key="2">
    <source>
        <dbReference type="EMBL" id="KPL54374.1"/>
    </source>
</evidence>
<protein>
    <submittedName>
        <fullName evidence="2">DNA-binding protein</fullName>
    </submittedName>
</protein>
<dbReference type="RefSeq" id="WP_054360542.1">
    <property type="nucleotide sequence ID" value="NZ_LJYW01000001.1"/>
</dbReference>
<feature type="domain" description="HTH cro/C1-type" evidence="1">
    <location>
        <begin position="72"/>
        <end position="126"/>
    </location>
</feature>
<name>A0A0P6VT07_9HYPH</name>
<dbReference type="CDD" id="cd00093">
    <property type="entry name" value="HTH_XRE"/>
    <property type="match status" value="1"/>
</dbReference>
<dbReference type="OrthoDB" id="407979at2"/>